<proteinExistence type="predicted"/>
<dbReference type="Proteomes" id="UP000521227">
    <property type="component" value="Unassembled WGS sequence"/>
</dbReference>
<protein>
    <submittedName>
        <fullName evidence="1">Transposase</fullName>
    </submittedName>
</protein>
<evidence type="ECO:0000313" key="2">
    <source>
        <dbReference type="Proteomes" id="UP000521227"/>
    </source>
</evidence>
<comment type="caution">
    <text evidence="1">The sequence shown here is derived from an EMBL/GenBank/DDBJ whole genome shotgun (WGS) entry which is preliminary data.</text>
</comment>
<dbReference type="Pfam" id="PF05717">
    <property type="entry name" value="TnpB_IS66"/>
    <property type="match status" value="1"/>
</dbReference>
<organism evidence="1 2">
    <name type="scientific">Afipia massiliensis</name>
    <dbReference type="NCBI Taxonomy" id="211460"/>
    <lineage>
        <taxon>Bacteria</taxon>
        <taxon>Pseudomonadati</taxon>
        <taxon>Pseudomonadota</taxon>
        <taxon>Alphaproteobacteria</taxon>
        <taxon>Hyphomicrobiales</taxon>
        <taxon>Nitrobacteraceae</taxon>
        <taxon>Afipia</taxon>
    </lineage>
</organism>
<reference evidence="1 2" key="1">
    <citation type="submission" date="2020-08" db="EMBL/GenBank/DDBJ databases">
        <title>Genomic Encyclopedia of Type Strains, Phase IV (KMG-IV): sequencing the most valuable type-strain genomes for metagenomic binning, comparative biology and taxonomic classification.</title>
        <authorList>
            <person name="Goeker M."/>
        </authorList>
    </citation>
    <scope>NUCLEOTIDE SEQUENCE [LARGE SCALE GENOMIC DNA]</scope>
    <source>
        <strain evidence="1 2">DSM 17498</strain>
    </source>
</reference>
<name>A0A840MPJ1_9BRAD</name>
<dbReference type="PANTHER" id="PTHR36455:SF1">
    <property type="entry name" value="BLR8292 PROTEIN"/>
    <property type="match status" value="1"/>
</dbReference>
<dbReference type="AlphaFoldDB" id="A0A840MPJ1"/>
<dbReference type="InterPro" id="IPR008878">
    <property type="entry name" value="Transposase_IS66_Orf2"/>
</dbReference>
<gene>
    <name evidence="1" type="ORF">HNQ36_000337</name>
</gene>
<accession>A0A840MPJ1</accession>
<evidence type="ECO:0000313" key="1">
    <source>
        <dbReference type="EMBL" id="MBB5050389.1"/>
    </source>
</evidence>
<dbReference type="PANTHER" id="PTHR36455">
    <property type="match status" value="1"/>
</dbReference>
<sequence>MTLLPSGVKVHLALGFIDMRKGIDGLAMLVQGVLQQDPFSGHLFVFRGRTRANLIKIIHWDGTGLCLFTKRLDHGMFLWPPSIDPGETLSLTSAQLSLLIDGVDWRAPEQRWRPALAG</sequence>
<dbReference type="NCBIfam" id="NF033819">
    <property type="entry name" value="IS66_TnpB"/>
    <property type="match status" value="1"/>
</dbReference>
<dbReference type="RefSeq" id="WP_184082221.1">
    <property type="nucleotide sequence ID" value="NZ_JACHIJ010000001.1"/>
</dbReference>
<dbReference type="EMBL" id="JACHIJ010000001">
    <property type="protein sequence ID" value="MBB5050389.1"/>
    <property type="molecule type" value="Genomic_DNA"/>
</dbReference>